<reference evidence="2 3" key="1">
    <citation type="journal article" date="2018" name="Science">
        <title>The opium poppy genome and morphinan production.</title>
        <authorList>
            <person name="Guo L."/>
            <person name="Winzer T."/>
            <person name="Yang X."/>
            <person name="Li Y."/>
            <person name="Ning Z."/>
            <person name="He Z."/>
            <person name="Teodor R."/>
            <person name="Lu Y."/>
            <person name="Bowser T.A."/>
            <person name="Graham I.A."/>
            <person name="Ye K."/>
        </authorList>
    </citation>
    <scope>NUCLEOTIDE SEQUENCE [LARGE SCALE GENOMIC DNA]</scope>
    <source>
        <strain evidence="3">cv. HN1</strain>
        <tissue evidence="2">Leaves</tissue>
    </source>
</reference>
<feature type="region of interest" description="Disordered" evidence="1">
    <location>
        <begin position="437"/>
        <end position="465"/>
    </location>
</feature>
<proteinExistence type="predicted"/>
<protein>
    <submittedName>
        <fullName evidence="2">Uncharacterized protein</fullName>
    </submittedName>
</protein>
<evidence type="ECO:0000313" key="3">
    <source>
        <dbReference type="Proteomes" id="UP000316621"/>
    </source>
</evidence>
<gene>
    <name evidence="2" type="ORF">C5167_022165</name>
</gene>
<accession>A0A4Y7JKY4</accession>
<keyword evidence="3" id="KW-1185">Reference proteome</keyword>
<feature type="compositionally biased region" description="Polar residues" evidence="1">
    <location>
        <begin position="1"/>
        <end position="22"/>
    </location>
</feature>
<dbReference type="AlphaFoldDB" id="A0A4Y7JKY4"/>
<evidence type="ECO:0000256" key="1">
    <source>
        <dbReference type="SAM" id="MobiDB-lite"/>
    </source>
</evidence>
<name>A0A4Y7JKY4_PAPSO</name>
<dbReference type="Gramene" id="RZC60409">
    <property type="protein sequence ID" value="RZC60409"/>
    <property type="gene ID" value="C5167_022165"/>
</dbReference>
<dbReference type="Proteomes" id="UP000316621">
    <property type="component" value="Chromosome 5"/>
</dbReference>
<dbReference type="OrthoDB" id="1939753at2759"/>
<sequence>MRSNSSIAKEVASSTIDSSAGEISNEESEIDSKLAKISGTMERDLSPDTDDPSTVLVTDDEAKEAVMNSEVSQTKISPSSNGGCIVKEVKEVLVIHLEIADPSVSITSFPVATEESFTSPTKKSLAAAVCPSESVENLIHDESVTTVLVTDEEAKEAVMNLEVSQAKIPSPNEGCIFREVKEVLVVHPEIADPSVSITSFGVATEENFSNPTENSPTVPEIADPSVSVTSFGVATEENFTNPTEKSSAVAGCPSDSVENLIHDNPTNPIRVLVTDEEAKDAVMNSEVSQARISPCPNEGCIVREVKKVLAVRLEIADPSVSVTSFGVVATEENFTNPTEKSPTVAVCPFESVENLIHEETENSAGDPSDGHSQSLSLDEGDCILEQQSDSFVVSPPDCFIVTNSQTDNAEANLGGSVSDGTSLSLKDVIDVQGTNTQATQGTNSHRISTDRFDPSSPTSFVKSRNEGDLKSASSEFQILTTRGEKKNGISFISRIGSIVKSKKVKTKQNDDGHLPKIVNSTTANKQKKRDSPARKMKFRVPFMCGGLL</sequence>
<feature type="region of interest" description="Disordered" evidence="1">
    <location>
        <begin position="504"/>
        <end position="536"/>
    </location>
</feature>
<evidence type="ECO:0000313" key="2">
    <source>
        <dbReference type="EMBL" id="RZC60409.1"/>
    </source>
</evidence>
<organism evidence="2 3">
    <name type="scientific">Papaver somniferum</name>
    <name type="common">Opium poppy</name>
    <dbReference type="NCBI Taxonomy" id="3469"/>
    <lineage>
        <taxon>Eukaryota</taxon>
        <taxon>Viridiplantae</taxon>
        <taxon>Streptophyta</taxon>
        <taxon>Embryophyta</taxon>
        <taxon>Tracheophyta</taxon>
        <taxon>Spermatophyta</taxon>
        <taxon>Magnoliopsida</taxon>
        <taxon>Ranunculales</taxon>
        <taxon>Papaveraceae</taxon>
        <taxon>Papaveroideae</taxon>
        <taxon>Papaver</taxon>
    </lineage>
</organism>
<dbReference type="EMBL" id="CM010719">
    <property type="protein sequence ID" value="RZC60409.1"/>
    <property type="molecule type" value="Genomic_DNA"/>
</dbReference>
<feature type="region of interest" description="Disordered" evidence="1">
    <location>
        <begin position="1"/>
        <end position="55"/>
    </location>
</feature>